<reference evidence="1" key="1">
    <citation type="submission" date="2014-09" db="EMBL/GenBank/DDBJ databases">
        <authorList>
            <person name="Magalhaes I.L.F."/>
            <person name="Oliveira U."/>
            <person name="Santos F.R."/>
            <person name="Vidigal T.H.D.A."/>
            <person name="Brescovit A.D."/>
            <person name="Santos A.J."/>
        </authorList>
    </citation>
    <scope>NUCLEOTIDE SEQUENCE</scope>
    <source>
        <tissue evidence="1">Shoot tissue taken approximately 20 cm above the soil surface</tissue>
    </source>
</reference>
<reference evidence="1" key="2">
    <citation type="journal article" date="2015" name="Data Brief">
        <title>Shoot transcriptome of the giant reed, Arundo donax.</title>
        <authorList>
            <person name="Barrero R.A."/>
            <person name="Guerrero F.D."/>
            <person name="Moolhuijzen P."/>
            <person name="Goolsby J.A."/>
            <person name="Tidwell J."/>
            <person name="Bellgard S.E."/>
            <person name="Bellgard M.I."/>
        </authorList>
    </citation>
    <scope>NUCLEOTIDE SEQUENCE</scope>
    <source>
        <tissue evidence="1">Shoot tissue taken approximately 20 cm above the soil surface</tissue>
    </source>
</reference>
<dbReference type="AlphaFoldDB" id="A0A0A9ABZ1"/>
<accession>A0A0A9ABZ1</accession>
<organism evidence="1">
    <name type="scientific">Arundo donax</name>
    <name type="common">Giant reed</name>
    <name type="synonym">Donax arundinaceus</name>
    <dbReference type="NCBI Taxonomy" id="35708"/>
    <lineage>
        <taxon>Eukaryota</taxon>
        <taxon>Viridiplantae</taxon>
        <taxon>Streptophyta</taxon>
        <taxon>Embryophyta</taxon>
        <taxon>Tracheophyta</taxon>
        <taxon>Spermatophyta</taxon>
        <taxon>Magnoliopsida</taxon>
        <taxon>Liliopsida</taxon>
        <taxon>Poales</taxon>
        <taxon>Poaceae</taxon>
        <taxon>PACMAD clade</taxon>
        <taxon>Arundinoideae</taxon>
        <taxon>Arundineae</taxon>
        <taxon>Arundo</taxon>
    </lineage>
</organism>
<proteinExistence type="predicted"/>
<dbReference type="EMBL" id="GBRH01248726">
    <property type="protein sequence ID" value="JAD49169.1"/>
    <property type="molecule type" value="Transcribed_RNA"/>
</dbReference>
<evidence type="ECO:0000313" key="1">
    <source>
        <dbReference type="EMBL" id="JAD49169.1"/>
    </source>
</evidence>
<sequence>MRLLPFLLAGRALQWFHSQPDATLATWGCATQGVSKEVFAAGKDQFATEQDL</sequence>
<protein>
    <submittedName>
        <fullName evidence="1">Uncharacterized protein</fullName>
    </submittedName>
</protein>
<name>A0A0A9ABZ1_ARUDO</name>